<dbReference type="PATRIC" id="fig|1423749.3.peg.1113"/>
<reference evidence="5 6" key="1">
    <citation type="journal article" date="2015" name="Genome Announc.">
        <title>Expanding the biotechnology potential of lactobacilli through comparative genomics of 213 strains and associated genera.</title>
        <authorList>
            <person name="Sun Z."/>
            <person name="Harris H.M."/>
            <person name="McCann A."/>
            <person name="Guo C."/>
            <person name="Argimon S."/>
            <person name="Zhang W."/>
            <person name="Yang X."/>
            <person name="Jeffery I.B."/>
            <person name="Cooney J.C."/>
            <person name="Kagawa T.F."/>
            <person name="Liu W."/>
            <person name="Song Y."/>
            <person name="Salvetti E."/>
            <person name="Wrobel A."/>
            <person name="Rasinkangas P."/>
            <person name="Parkhill J."/>
            <person name="Rea M.C."/>
            <person name="O'Sullivan O."/>
            <person name="Ritari J."/>
            <person name="Douillard F.P."/>
            <person name="Paul Ross R."/>
            <person name="Yang R."/>
            <person name="Briner A.E."/>
            <person name="Felis G.E."/>
            <person name="de Vos W.M."/>
            <person name="Barrangou R."/>
            <person name="Klaenhammer T.R."/>
            <person name="Caufield P.W."/>
            <person name="Cui Y."/>
            <person name="Zhang H."/>
            <person name="O'Toole P.W."/>
        </authorList>
    </citation>
    <scope>NUCLEOTIDE SEQUENCE [LARGE SCALE GENOMIC DNA]</scope>
    <source>
        <strain evidence="5 6">DSM 16045</strain>
    </source>
</reference>
<keyword evidence="6" id="KW-1185">Reference proteome</keyword>
<dbReference type="Pfam" id="PF00300">
    <property type="entry name" value="His_Phos_1"/>
    <property type="match status" value="2"/>
</dbReference>
<feature type="binding site" evidence="3">
    <location>
        <position position="59"/>
    </location>
    <ligand>
        <name>substrate</name>
    </ligand>
</feature>
<feature type="active site" description="Proton donor/acceptor" evidence="2">
    <location>
        <position position="86"/>
    </location>
</feature>
<sequence>MAIDVYMVRHGQTYLNEFGKMQGWSDAPLTDQGWQDAKRAGEALSEIDFDFAFTSDLKRAIDTAQTILRNHPTKIQKATPNSAFRESFFGYFEGLHSGFTATTIGGALGVKTWEQLIEQVGIEKSRDLTKAADPFKRAEDNRDFWERLAPGFETLRSLPDQSKVLLVSHGMTIRSIISKYGQPGQALIAPQNGAITKLVITPTDIKVAFYNQLTILQGDEA</sequence>
<dbReference type="InterPro" id="IPR029033">
    <property type="entry name" value="His_PPase_superfam"/>
</dbReference>
<keyword evidence="1" id="KW-0378">Hydrolase</keyword>
<feature type="site" description="Transition state stabilizer" evidence="4">
    <location>
        <position position="169"/>
    </location>
</feature>
<evidence type="ECO:0000256" key="2">
    <source>
        <dbReference type="PIRSR" id="PIRSR613078-1"/>
    </source>
</evidence>
<dbReference type="SUPFAM" id="SSF53254">
    <property type="entry name" value="Phosphoglycerate mutase-like"/>
    <property type="match status" value="1"/>
</dbReference>
<evidence type="ECO:0000313" key="5">
    <source>
        <dbReference type="EMBL" id="KRM03309.1"/>
    </source>
</evidence>
<dbReference type="GO" id="GO:0005829">
    <property type="term" value="C:cytosol"/>
    <property type="evidence" value="ECO:0007669"/>
    <property type="project" value="TreeGrafter"/>
</dbReference>
<dbReference type="RefSeq" id="WP_056936706.1">
    <property type="nucleotide sequence ID" value="NZ_AZFN01000003.1"/>
</dbReference>
<comment type="caution">
    <text evidence="5">The sequence shown here is derived from an EMBL/GenBank/DDBJ whole genome shotgun (WGS) entry which is preliminary data.</text>
</comment>
<evidence type="ECO:0000256" key="4">
    <source>
        <dbReference type="PIRSR" id="PIRSR613078-3"/>
    </source>
</evidence>
<dbReference type="GO" id="GO:0043456">
    <property type="term" value="P:regulation of pentose-phosphate shunt"/>
    <property type="evidence" value="ECO:0007669"/>
    <property type="project" value="TreeGrafter"/>
</dbReference>
<evidence type="ECO:0000256" key="3">
    <source>
        <dbReference type="PIRSR" id="PIRSR613078-2"/>
    </source>
</evidence>
<dbReference type="InterPro" id="IPR051695">
    <property type="entry name" value="Phosphoglycerate_Mutase"/>
</dbReference>
<feature type="active site" description="Tele-phosphohistidine intermediate" evidence="2">
    <location>
        <position position="10"/>
    </location>
</feature>
<protein>
    <submittedName>
        <fullName evidence="5">Phosphoglycerate mutase</fullName>
    </submittedName>
</protein>
<evidence type="ECO:0000313" key="6">
    <source>
        <dbReference type="Proteomes" id="UP000051739"/>
    </source>
</evidence>
<proteinExistence type="predicted"/>
<evidence type="ECO:0000256" key="1">
    <source>
        <dbReference type="ARBA" id="ARBA00022801"/>
    </source>
</evidence>
<gene>
    <name evidence="5" type="ORF">FC60_GL001090</name>
</gene>
<dbReference type="PANTHER" id="PTHR46517">
    <property type="entry name" value="FRUCTOSE-2,6-BISPHOSPHATASE TIGAR"/>
    <property type="match status" value="1"/>
</dbReference>
<dbReference type="PANTHER" id="PTHR46517:SF1">
    <property type="entry name" value="FRUCTOSE-2,6-BISPHOSPHATASE TIGAR"/>
    <property type="match status" value="1"/>
</dbReference>
<dbReference type="Proteomes" id="UP000051739">
    <property type="component" value="Unassembled WGS sequence"/>
</dbReference>
<dbReference type="Gene3D" id="3.40.50.1240">
    <property type="entry name" value="Phosphoglycerate mutase-like"/>
    <property type="match status" value="1"/>
</dbReference>
<dbReference type="GO" id="GO:0045820">
    <property type="term" value="P:negative regulation of glycolytic process"/>
    <property type="evidence" value="ECO:0007669"/>
    <property type="project" value="TreeGrafter"/>
</dbReference>
<dbReference type="InterPro" id="IPR013078">
    <property type="entry name" value="His_Pase_superF_clade-1"/>
</dbReference>
<feature type="binding site" evidence="3">
    <location>
        <begin position="9"/>
        <end position="16"/>
    </location>
    <ligand>
        <name>substrate</name>
    </ligand>
</feature>
<name>A0A0R1VCU0_9LACO</name>
<dbReference type="EMBL" id="AZFN01000003">
    <property type="protein sequence ID" value="KRM03309.1"/>
    <property type="molecule type" value="Genomic_DNA"/>
</dbReference>
<organism evidence="5 6">
    <name type="scientific">Limosilactobacillus gastricus DSM 16045</name>
    <dbReference type="NCBI Taxonomy" id="1423749"/>
    <lineage>
        <taxon>Bacteria</taxon>
        <taxon>Bacillati</taxon>
        <taxon>Bacillota</taxon>
        <taxon>Bacilli</taxon>
        <taxon>Lactobacillales</taxon>
        <taxon>Lactobacillaceae</taxon>
        <taxon>Limosilactobacillus</taxon>
    </lineage>
</organism>
<dbReference type="CDD" id="cd07067">
    <property type="entry name" value="HP_PGM_like"/>
    <property type="match status" value="1"/>
</dbReference>
<accession>A0A0R1VCU0</accession>
<dbReference type="GO" id="GO:0004331">
    <property type="term" value="F:fructose-2,6-bisphosphate 2-phosphatase activity"/>
    <property type="evidence" value="ECO:0007669"/>
    <property type="project" value="TreeGrafter"/>
</dbReference>
<dbReference type="SMART" id="SM00855">
    <property type="entry name" value="PGAM"/>
    <property type="match status" value="1"/>
</dbReference>
<dbReference type="AlphaFoldDB" id="A0A0R1VCU0"/>